<proteinExistence type="predicted"/>
<keyword evidence="2" id="KW-1185">Reference proteome</keyword>
<dbReference type="AlphaFoldDB" id="A0A8R1I5D6"/>
<reference evidence="2" key="1">
    <citation type="submission" date="2010-08" db="EMBL/GenBank/DDBJ databases">
        <authorList>
            <consortium name="Caenorhabditis japonica Sequencing Consortium"/>
            <person name="Wilson R.K."/>
        </authorList>
    </citation>
    <scope>NUCLEOTIDE SEQUENCE [LARGE SCALE GENOMIC DNA]</scope>
    <source>
        <strain evidence="2">DF5081</strain>
    </source>
</reference>
<organism evidence="1 2">
    <name type="scientific">Caenorhabditis japonica</name>
    <dbReference type="NCBI Taxonomy" id="281687"/>
    <lineage>
        <taxon>Eukaryota</taxon>
        <taxon>Metazoa</taxon>
        <taxon>Ecdysozoa</taxon>
        <taxon>Nematoda</taxon>
        <taxon>Chromadorea</taxon>
        <taxon>Rhabditida</taxon>
        <taxon>Rhabditina</taxon>
        <taxon>Rhabditomorpha</taxon>
        <taxon>Rhabditoidea</taxon>
        <taxon>Rhabditidae</taxon>
        <taxon>Peloderinae</taxon>
        <taxon>Caenorhabditis</taxon>
    </lineage>
</organism>
<accession>A0A8R1I5D6</accession>
<reference evidence="1" key="2">
    <citation type="submission" date="2022-06" db="UniProtKB">
        <authorList>
            <consortium name="EnsemblMetazoa"/>
        </authorList>
    </citation>
    <scope>IDENTIFICATION</scope>
    <source>
        <strain evidence="1">DF5081</strain>
    </source>
</reference>
<sequence length="83" mass="9369">MGRVNTLPPLSWRKAVNQKAFQQIESGEIDVSNFAFNFPKMLHKGGYSTIRPEFFSHFDAAPDHIVQKDVESEDFKIIANGDG</sequence>
<dbReference type="EnsemblMetazoa" id="CJA14890.1">
    <property type="protein sequence ID" value="CJA14890.1"/>
    <property type="gene ID" value="WBGene00134094"/>
</dbReference>
<dbReference type="Proteomes" id="UP000005237">
    <property type="component" value="Unassembled WGS sequence"/>
</dbReference>
<name>A0A8R1I5D6_CAEJA</name>
<evidence type="ECO:0000313" key="1">
    <source>
        <dbReference type="EnsemblMetazoa" id="CJA14890.1"/>
    </source>
</evidence>
<evidence type="ECO:0000313" key="2">
    <source>
        <dbReference type="Proteomes" id="UP000005237"/>
    </source>
</evidence>
<protein>
    <submittedName>
        <fullName evidence="1">Uncharacterized protein</fullName>
    </submittedName>
</protein>